<evidence type="ECO:0000313" key="1">
    <source>
        <dbReference type="EMBL" id="MDT4403304.1"/>
    </source>
</evidence>
<organism evidence="1 2">
    <name type="scientific">Bacteroides koreensis</name>
    <dbReference type="NCBI Taxonomy" id="1912896"/>
    <lineage>
        <taxon>Bacteria</taxon>
        <taxon>Pseudomonadati</taxon>
        <taxon>Bacteroidota</taxon>
        <taxon>Bacteroidia</taxon>
        <taxon>Bacteroidales</taxon>
        <taxon>Bacteroidaceae</taxon>
        <taxon>Bacteroides</taxon>
    </lineage>
</organism>
<dbReference type="EMBL" id="JAVSNG010000001">
    <property type="protein sequence ID" value="MDT4403304.1"/>
    <property type="molecule type" value="Genomic_DNA"/>
</dbReference>
<sequence length="293" mass="34724">MESKDLKFVIDPRCFDGCCVTSMSDGVHNDYGDNETLEELRTRENNPFLITVSGNTIRKMTRIHERGLCAPFREITEDEYYDKLDILPPVRHTRHFFFIGEPYSGNIYPFCFNMGGRCFTGLRSVRTPRKELERQMAVHYADITFRPAIRKEKSSVIYSGETEILITPYLFINRSGEERFICNVCSNPKDKRNTELARKYMAGILRSLRKHHFLYFSDYDEKDDMDLFLDRVKKKKYTLLAQGTFFQYPTNRESVSFTGYVKETGEKFFYRIYDKDLFLHLMCRLRSVKRETE</sequence>
<proteinExistence type="predicted"/>
<protein>
    <submittedName>
        <fullName evidence="1">Uncharacterized protein</fullName>
    </submittedName>
</protein>
<gene>
    <name evidence="1" type="ORF">RO706_03605</name>
</gene>
<keyword evidence="2" id="KW-1185">Reference proteome</keyword>
<dbReference type="RefSeq" id="WP_138274510.1">
    <property type="nucleotide sequence ID" value="NZ_JAVSNG010000001.1"/>
</dbReference>
<comment type="caution">
    <text evidence="1">The sequence shown here is derived from an EMBL/GenBank/DDBJ whole genome shotgun (WGS) entry which is preliminary data.</text>
</comment>
<name>A0ABU3INH7_9BACE</name>
<reference evidence="2" key="1">
    <citation type="submission" date="2023-07" db="EMBL/GenBank/DDBJ databases">
        <title>Reintroducing virulent viruses to syntetic microbiomes.</title>
        <authorList>
            <person name="Wilde J."/>
            <person name="Boyes R."/>
            <person name="Robinson A.V."/>
            <person name="Daisley B.A."/>
            <person name="Allen-Vercoe E."/>
        </authorList>
    </citation>
    <scope>NUCLEOTIDE SEQUENCE [LARGE SCALE GENOMIC DNA]</scope>
    <source>
        <strain evidence="2">225S_1D6FAA</strain>
    </source>
</reference>
<dbReference type="Proteomes" id="UP001269297">
    <property type="component" value="Unassembled WGS sequence"/>
</dbReference>
<evidence type="ECO:0000313" key="2">
    <source>
        <dbReference type="Proteomes" id="UP001269297"/>
    </source>
</evidence>
<accession>A0ABU3INH7</accession>